<dbReference type="AlphaFoldDB" id="A0A431VQ75"/>
<evidence type="ECO:0000313" key="2">
    <source>
        <dbReference type="EMBL" id="RTR25350.1"/>
    </source>
</evidence>
<dbReference type="CDD" id="cd00143">
    <property type="entry name" value="PP2Cc"/>
    <property type="match status" value="1"/>
</dbReference>
<protein>
    <submittedName>
        <fullName evidence="2">Serine/threonine-protein phosphatase</fullName>
    </submittedName>
</protein>
<dbReference type="InterPro" id="IPR001932">
    <property type="entry name" value="PPM-type_phosphatase-like_dom"/>
</dbReference>
<dbReference type="SMART" id="SM00332">
    <property type="entry name" value="PP2Cc"/>
    <property type="match status" value="1"/>
</dbReference>
<dbReference type="SMART" id="SM00331">
    <property type="entry name" value="PP2C_SIG"/>
    <property type="match status" value="1"/>
</dbReference>
<accession>A0A431VQ75</accession>
<name>A0A431VQ75_9DEIO</name>
<organism evidence="2 3">
    <name type="scientific">Deinococcus radiophilus</name>
    <dbReference type="NCBI Taxonomy" id="32062"/>
    <lineage>
        <taxon>Bacteria</taxon>
        <taxon>Thermotogati</taxon>
        <taxon>Deinococcota</taxon>
        <taxon>Deinococci</taxon>
        <taxon>Deinococcales</taxon>
        <taxon>Deinococcaceae</taxon>
        <taxon>Deinococcus</taxon>
    </lineage>
</organism>
<dbReference type="GO" id="GO:0004722">
    <property type="term" value="F:protein serine/threonine phosphatase activity"/>
    <property type="evidence" value="ECO:0007669"/>
    <property type="project" value="InterPro"/>
</dbReference>
<dbReference type="OrthoDB" id="9801841at2"/>
<dbReference type="PANTHER" id="PTHR47992">
    <property type="entry name" value="PROTEIN PHOSPHATASE"/>
    <property type="match status" value="1"/>
</dbReference>
<keyword evidence="3" id="KW-1185">Reference proteome</keyword>
<proteinExistence type="predicted"/>
<dbReference type="Proteomes" id="UP000277766">
    <property type="component" value="Unassembled WGS sequence"/>
</dbReference>
<dbReference type="EMBL" id="RXPE01000030">
    <property type="protein sequence ID" value="RTR25350.1"/>
    <property type="molecule type" value="Genomic_DNA"/>
</dbReference>
<dbReference type="PROSITE" id="PS51746">
    <property type="entry name" value="PPM_2"/>
    <property type="match status" value="1"/>
</dbReference>
<dbReference type="InterPro" id="IPR015655">
    <property type="entry name" value="PP2C"/>
</dbReference>
<dbReference type="SUPFAM" id="SSF81606">
    <property type="entry name" value="PP2C-like"/>
    <property type="match status" value="1"/>
</dbReference>
<sequence length="344" mass="37113">MTDTGKRRRGHPNQDRILQADLLQGQVFAVADGMGGHVAGDLAARLALDTYLERLEQGREPLDQRTIHAAEAANRAVVERAVGELLGMGTTLLSAVIVPGAVYLTHVGDSRAYLLRQSRLYRLTDDHSWVSDQLRAGELSAEEAQAHRWRNVVSNALGGEATLRLELLGLELQQGDRLLLCTDGLYGPVSDEKLLALLELPRSPERVAQTLIAQANQAGGPDNISAVVIDVVQPGGRPPAHLPGRKVQGPVPAQQLLSELRQGQPANYLMLGMVYLIFLTLALMPAHRAVVALIGLVLLAMMLNYSRRLARSALVAPILRPEACTGCAAASSGPPWRGQQIVDF</sequence>
<dbReference type="Pfam" id="PF13672">
    <property type="entry name" value="PP2C_2"/>
    <property type="match status" value="1"/>
</dbReference>
<evidence type="ECO:0000259" key="1">
    <source>
        <dbReference type="PROSITE" id="PS51746"/>
    </source>
</evidence>
<comment type="caution">
    <text evidence="2">The sequence shown here is derived from an EMBL/GenBank/DDBJ whole genome shotgun (WGS) entry which is preliminary data.</text>
</comment>
<dbReference type="Gene3D" id="3.60.40.10">
    <property type="entry name" value="PPM-type phosphatase domain"/>
    <property type="match status" value="1"/>
</dbReference>
<reference evidence="2 3" key="1">
    <citation type="submission" date="2018-12" db="EMBL/GenBank/DDBJ databases">
        <title>Deinococcus radiophilus ATCC 27603 genome sequencing and assembly.</title>
        <authorList>
            <person name="Maclea K.S."/>
            <person name="Maynard C.R."/>
        </authorList>
    </citation>
    <scope>NUCLEOTIDE SEQUENCE [LARGE SCALE GENOMIC DNA]</scope>
    <source>
        <strain evidence="2 3">ATCC 27603</strain>
    </source>
</reference>
<evidence type="ECO:0000313" key="3">
    <source>
        <dbReference type="Proteomes" id="UP000277766"/>
    </source>
</evidence>
<gene>
    <name evidence="2" type="ORF">EJ104_11215</name>
</gene>
<dbReference type="InterPro" id="IPR036457">
    <property type="entry name" value="PPM-type-like_dom_sf"/>
</dbReference>
<feature type="domain" description="PPM-type phosphatase" evidence="1">
    <location>
        <begin position="1"/>
        <end position="231"/>
    </location>
</feature>